<evidence type="ECO:0000256" key="3">
    <source>
        <dbReference type="ARBA" id="ARBA00023002"/>
    </source>
</evidence>
<dbReference type="Proteomes" id="UP000199412">
    <property type="component" value="Unassembled WGS sequence"/>
</dbReference>
<dbReference type="InterPro" id="IPR016166">
    <property type="entry name" value="FAD-bd_PCMH"/>
</dbReference>
<gene>
    <name evidence="5" type="ORF">SAMN05421720_102326</name>
</gene>
<dbReference type="GO" id="GO:0016491">
    <property type="term" value="F:oxidoreductase activity"/>
    <property type="evidence" value="ECO:0007669"/>
    <property type="project" value="UniProtKB-KW"/>
</dbReference>
<keyword evidence="2" id="KW-0274">FAD</keyword>
<evidence type="ECO:0000256" key="1">
    <source>
        <dbReference type="ARBA" id="ARBA00022630"/>
    </source>
</evidence>
<dbReference type="InterPro" id="IPR036318">
    <property type="entry name" value="FAD-bd_PCMH-like_sf"/>
</dbReference>
<accession>A0A1G6ZED8</accession>
<feature type="domain" description="FAD-binding PCMH-type" evidence="4">
    <location>
        <begin position="1"/>
        <end position="219"/>
    </location>
</feature>
<sequence>MTPMPQVRLHRPTSTADAVAALATAPGSRPLAGGTDLLVNLRRGLDAPPALVDLSAIPDLDGIAVDEDSGALVLGASVTLARLAADSRVLDGWPVLARAAACVAGPTHREAATVAGNLCQDTRCVFVNQSEWWRAANGFCMKAGGETCHVVPKSDRCHAAYAGDIAPALMVLGASVEVLEPQGSRRLPLADLFRADGRAHLALAPGALVTAVIVPPLDGAVAGYAKVRVRDAIDFPLAGVAALVRRAGDRMTNVRLALTGVAPAPVAVPGLDGLISEPWTEAAAATVTEAVGKVCIPLRTTAASPRYRRAVAIGSAVRLLGDLWAEAETEGSPA</sequence>
<dbReference type="InterPro" id="IPR051312">
    <property type="entry name" value="Diverse_Substr_Oxidored"/>
</dbReference>
<dbReference type="Gene3D" id="3.30.465.10">
    <property type="match status" value="2"/>
</dbReference>
<keyword evidence="3" id="KW-0560">Oxidoreductase</keyword>
<dbReference type="RefSeq" id="WP_092783030.1">
    <property type="nucleotide sequence ID" value="NZ_FNAP01000002.1"/>
</dbReference>
<dbReference type="InterPro" id="IPR036683">
    <property type="entry name" value="CO_DH_flav_C_dom_sf"/>
</dbReference>
<dbReference type="PANTHER" id="PTHR42659">
    <property type="entry name" value="XANTHINE DEHYDROGENASE SUBUNIT C-RELATED"/>
    <property type="match status" value="1"/>
</dbReference>
<evidence type="ECO:0000313" key="6">
    <source>
        <dbReference type="Proteomes" id="UP000199412"/>
    </source>
</evidence>
<name>A0A1G6ZED8_9PROT</name>
<dbReference type="InterPro" id="IPR005107">
    <property type="entry name" value="CO_DH_flav_C"/>
</dbReference>
<keyword evidence="1" id="KW-0285">Flavoprotein</keyword>
<dbReference type="STRING" id="69960.SAMN05421720_102326"/>
<dbReference type="NCBIfam" id="TIGR03195">
    <property type="entry name" value="4hydrxCoA_B"/>
    <property type="match status" value="1"/>
</dbReference>
<protein>
    <submittedName>
        <fullName evidence="5">4-hydroxybenzoyl-CoA reductase subunit beta</fullName>
    </submittedName>
</protein>
<dbReference type="PANTHER" id="PTHR42659:SF2">
    <property type="entry name" value="XANTHINE DEHYDROGENASE SUBUNIT C-RELATED"/>
    <property type="match status" value="1"/>
</dbReference>
<dbReference type="InterPro" id="IPR016167">
    <property type="entry name" value="FAD-bd_PCMH_sub1"/>
</dbReference>
<evidence type="ECO:0000313" key="5">
    <source>
        <dbReference type="EMBL" id="SDE00136.1"/>
    </source>
</evidence>
<dbReference type="EMBL" id="FNAP01000002">
    <property type="protein sequence ID" value="SDE00136.1"/>
    <property type="molecule type" value="Genomic_DNA"/>
</dbReference>
<dbReference type="GO" id="GO:0071949">
    <property type="term" value="F:FAD binding"/>
    <property type="evidence" value="ECO:0007669"/>
    <property type="project" value="InterPro"/>
</dbReference>
<dbReference type="Pfam" id="PF00941">
    <property type="entry name" value="FAD_binding_5"/>
    <property type="match status" value="1"/>
</dbReference>
<evidence type="ECO:0000256" key="2">
    <source>
        <dbReference type="ARBA" id="ARBA00022827"/>
    </source>
</evidence>
<dbReference type="Pfam" id="PF03450">
    <property type="entry name" value="CO_deh_flav_C"/>
    <property type="match status" value="1"/>
</dbReference>
<dbReference type="InterPro" id="IPR017608">
    <property type="entry name" value="4hydrxbenzoyl-CoA_Rdtase_bsu"/>
</dbReference>
<dbReference type="PROSITE" id="PS51387">
    <property type="entry name" value="FAD_PCMH"/>
    <property type="match status" value="1"/>
</dbReference>
<reference evidence="5 6" key="1">
    <citation type="submission" date="2016-10" db="EMBL/GenBank/DDBJ databases">
        <authorList>
            <person name="de Groot N.N."/>
        </authorList>
    </citation>
    <scope>NUCLEOTIDE SEQUENCE [LARGE SCALE GENOMIC DNA]</scope>
    <source>
        <strain evidence="5 6">ATCC 700224</strain>
    </source>
</reference>
<dbReference type="InterPro" id="IPR002346">
    <property type="entry name" value="Mopterin_DH_FAD-bd"/>
</dbReference>
<proteinExistence type="predicted"/>
<keyword evidence="6" id="KW-1185">Reference proteome</keyword>
<organism evidence="5 6">
    <name type="scientific">Rhodospira trueperi</name>
    <dbReference type="NCBI Taxonomy" id="69960"/>
    <lineage>
        <taxon>Bacteria</taxon>
        <taxon>Pseudomonadati</taxon>
        <taxon>Pseudomonadota</taxon>
        <taxon>Alphaproteobacteria</taxon>
        <taxon>Rhodospirillales</taxon>
        <taxon>Rhodospirillaceae</taxon>
        <taxon>Rhodospira</taxon>
    </lineage>
</organism>
<dbReference type="SUPFAM" id="SSF56176">
    <property type="entry name" value="FAD-binding/transporter-associated domain-like"/>
    <property type="match status" value="1"/>
</dbReference>
<dbReference type="Gene3D" id="3.30.43.10">
    <property type="entry name" value="Uridine Diphospho-n-acetylenolpyruvylglucosamine Reductase, domain 2"/>
    <property type="match status" value="1"/>
</dbReference>
<dbReference type="Gene3D" id="3.30.390.50">
    <property type="entry name" value="CO dehydrogenase flavoprotein, C-terminal domain"/>
    <property type="match status" value="1"/>
</dbReference>
<dbReference type="SUPFAM" id="SSF55447">
    <property type="entry name" value="CO dehydrogenase flavoprotein C-terminal domain-like"/>
    <property type="match status" value="1"/>
</dbReference>
<dbReference type="AlphaFoldDB" id="A0A1G6ZED8"/>
<evidence type="ECO:0000259" key="4">
    <source>
        <dbReference type="PROSITE" id="PS51387"/>
    </source>
</evidence>
<dbReference type="OrthoDB" id="9814706at2"/>
<dbReference type="InterPro" id="IPR016169">
    <property type="entry name" value="FAD-bd_PCMH_sub2"/>
</dbReference>
<dbReference type="SMART" id="SM01092">
    <property type="entry name" value="CO_deh_flav_C"/>
    <property type="match status" value="1"/>
</dbReference>